<feature type="transmembrane region" description="Helical" evidence="1">
    <location>
        <begin position="28"/>
        <end position="44"/>
    </location>
</feature>
<organism evidence="3 4">
    <name type="scientific">Blautia segnis</name>
    <dbReference type="NCBI Taxonomy" id="2763030"/>
    <lineage>
        <taxon>Bacteria</taxon>
        <taxon>Bacillati</taxon>
        <taxon>Bacillota</taxon>
        <taxon>Clostridia</taxon>
        <taxon>Lachnospirales</taxon>
        <taxon>Lachnospiraceae</taxon>
        <taxon>Blautia</taxon>
    </lineage>
</organism>
<keyword evidence="1" id="KW-0812">Transmembrane</keyword>
<feature type="transmembrane region" description="Helical" evidence="1">
    <location>
        <begin position="150"/>
        <end position="167"/>
    </location>
</feature>
<dbReference type="GO" id="GO:0016020">
    <property type="term" value="C:membrane"/>
    <property type="evidence" value="ECO:0007669"/>
    <property type="project" value="InterPro"/>
</dbReference>
<dbReference type="Proteomes" id="UP000652847">
    <property type="component" value="Unassembled WGS sequence"/>
</dbReference>
<proteinExistence type="predicted"/>
<dbReference type="Gene3D" id="1.20.120.1220">
    <property type="match status" value="1"/>
</dbReference>
<reference evidence="3 4" key="1">
    <citation type="submission" date="2020-08" db="EMBL/GenBank/DDBJ databases">
        <title>Genome public.</title>
        <authorList>
            <person name="Liu C."/>
            <person name="Sun Q."/>
        </authorList>
    </citation>
    <scope>NUCLEOTIDE SEQUENCE [LARGE SCALE GENOMIC DNA]</scope>
    <source>
        <strain evidence="3 4">BX17</strain>
    </source>
</reference>
<dbReference type="RefSeq" id="WP_021925947.1">
    <property type="nucleotide sequence ID" value="NZ_JACOOT010000017.1"/>
</dbReference>
<gene>
    <name evidence="3" type="ORF">H8S54_07800</name>
</gene>
<accession>A0A8I0DRN0</accession>
<evidence type="ECO:0000259" key="2">
    <source>
        <dbReference type="Pfam" id="PF01478"/>
    </source>
</evidence>
<dbReference type="EMBL" id="JACOOT010000017">
    <property type="protein sequence ID" value="MBC5651008.1"/>
    <property type="molecule type" value="Genomic_DNA"/>
</dbReference>
<sequence>MLFYMIFPAIAAGGAVVMDIQRAKVDNAWLLFCLVISLTVQLMERGTGGFIAWSFGACTPFLVLGWLFLFRMLGAGDIKLFCVMGSVLGPGTILRCIAYSFLIGAVISAALMISGGILCQRIQYLFCYVSDFFKTGKRKPYGKSGMPLENFHFTVPIFLSALLYAGGVY</sequence>
<name>A0A8I0DRN0_9FIRM</name>
<keyword evidence="1" id="KW-1133">Transmembrane helix</keyword>
<keyword evidence="4" id="KW-1185">Reference proteome</keyword>
<evidence type="ECO:0000313" key="3">
    <source>
        <dbReference type="EMBL" id="MBC5651008.1"/>
    </source>
</evidence>
<keyword evidence="1" id="KW-0472">Membrane</keyword>
<feature type="transmembrane region" description="Helical" evidence="1">
    <location>
        <begin position="50"/>
        <end position="69"/>
    </location>
</feature>
<dbReference type="GO" id="GO:0004190">
    <property type="term" value="F:aspartic-type endopeptidase activity"/>
    <property type="evidence" value="ECO:0007669"/>
    <property type="project" value="InterPro"/>
</dbReference>
<feature type="domain" description="Prepilin type IV endopeptidase peptidase" evidence="2">
    <location>
        <begin position="15"/>
        <end position="108"/>
    </location>
</feature>
<evidence type="ECO:0000313" key="4">
    <source>
        <dbReference type="Proteomes" id="UP000652847"/>
    </source>
</evidence>
<comment type="caution">
    <text evidence="3">The sequence shown here is derived from an EMBL/GenBank/DDBJ whole genome shotgun (WGS) entry which is preliminary data.</text>
</comment>
<dbReference type="Pfam" id="PF01478">
    <property type="entry name" value="Peptidase_A24"/>
    <property type="match status" value="1"/>
</dbReference>
<dbReference type="InterPro" id="IPR000045">
    <property type="entry name" value="Prepilin_IV_endopep_pep"/>
</dbReference>
<evidence type="ECO:0000256" key="1">
    <source>
        <dbReference type="SAM" id="Phobius"/>
    </source>
</evidence>
<dbReference type="AlphaFoldDB" id="A0A8I0DRN0"/>
<protein>
    <submittedName>
        <fullName evidence="3">Prepilin peptidase</fullName>
    </submittedName>
</protein>